<sequence>MTRKTKVVVALMTALIGVVIMFSGIYWFTVGHTERTKQSLIEEARERLLAEQPTVESERADLYNGTKPYVVFEEADRVLFVPVDSEEPIEEREIASVDLNQVCAESVEETGGALVSCKYGFDDRALIEVVTKAGASYTYSYYTLQTGDFIRRVQLTDSL</sequence>
<proteinExistence type="predicted"/>
<keyword evidence="1" id="KW-1133">Transmembrane helix</keyword>
<protein>
    <recommendedName>
        <fullName evidence="4">DUF5590 domain-containing protein</fullName>
    </recommendedName>
</protein>
<dbReference type="OrthoDB" id="2353255at2"/>
<name>A0A377FU67_9BACL</name>
<keyword evidence="1" id="KW-0812">Transmembrane</keyword>
<evidence type="ECO:0000313" key="3">
    <source>
        <dbReference type="Proteomes" id="UP000254060"/>
    </source>
</evidence>
<dbReference type="RefSeq" id="WP_029335291.1">
    <property type="nucleotide sequence ID" value="NZ_UGGP01000001.1"/>
</dbReference>
<dbReference type="EMBL" id="UGGP01000001">
    <property type="protein sequence ID" value="STO08360.1"/>
    <property type="molecule type" value="Genomic_DNA"/>
</dbReference>
<dbReference type="Proteomes" id="UP000254060">
    <property type="component" value="Unassembled WGS sequence"/>
</dbReference>
<evidence type="ECO:0000256" key="1">
    <source>
        <dbReference type="SAM" id="Phobius"/>
    </source>
</evidence>
<dbReference type="STRING" id="1397694.GCA_000702585_02226"/>
<feature type="transmembrane region" description="Helical" evidence="1">
    <location>
        <begin position="7"/>
        <end position="28"/>
    </location>
</feature>
<evidence type="ECO:0008006" key="4">
    <source>
        <dbReference type="Google" id="ProtNLM"/>
    </source>
</evidence>
<dbReference type="AlphaFoldDB" id="A0A377FU67"/>
<keyword evidence="1" id="KW-0472">Membrane</keyword>
<organism evidence="2 3">
    <name type="scientific">Exiguobacterium aurantiacum</name>
    <dbReference type="NCBI Taxonomy" id="33987"/>
    <lineage>
        <taxon>Bacteria</taxon>
        <taxon>Bacillati</taxon>
        <taxon>Bacillota</taxon>
        <taxon>Bacilli</taxon>
        <taxon>Bacillales</taxon>
        <taxon>Bacillales Family XII. Incertae Sedis</taxon>
        <taxon>Exiguobacterium</taxon>
    </lineage>
</organism>
<gene>
    <name evidence="2" type="ORF">NCTC13163_01730</name>
</gene>
<evidence type="ECO:0000313" key="2">
    <source>
        <dbReference type="EMBL" id="STO08360.1"/>
    </source>
</evidence>
<reference evidence="2 3" key="1">
    <citation type="submission" date="2018-06" db="EMBL/GenBank/DDBJ databases">
        <authorList>
            <consortium name="Pathogen Informatics"/>
            <person name="Doyle S."/>
        </authorList>
    </citation>
    <scope>NUCLEOTIDE SEQUENCE [LARGE SCALE GENOMIC DNA]</scope>
    <source>
        <strain evidence="2 3">NCTC13163</strain>
    </source>
</reference>
<accession>A0A377FU67</accession>